<dbReference type="SUPFAM" id="SSF46785">
    <property type="entry name" value="Winged helix' DNA-binding domain"/>
    <property type="match status" value="1"/>
</dbReference>
<evidence type="ECO:0000256" key="5">
    <source>
        <dbReference type="ARBA" id="ARBA00048470"/>
    </source>
</evidence>
<dbReference type="InterPro" id="IPR019888">
    <property type="entry name" value="Tscrpt_reg_AsnC-like"/>
</dbReference>
<dbReference type="InterPro" id="IPR050684">
    <property type="entry name" value="HTH-Siroheme_Decarb"/>
</dbReference>
<reference evidence="8 9" key="1">
    <citation type="submission" date="2018-06" db="EMBL/GenBank/DDBJ databases">
        <authorList>
            <person name="Strepis N."/>
        </authorList>
    </citation>
    <scope>NUCLEOTIDE SEQUENCE [LARGE SCALE GENOMIC DNA]</scope>
    <source>
        <strain evidence="8">LUCI</strain>
    </source>
</reference>
<accession>A0A498RAW7</accession>
<dbReference type="InterPro" id="IPR053953">
    <property type="entry name" value="NirdL-like_HTH"/>
</dbReference>
<feature type="domain" description="Siroheme decarboxylase NirL-like HTH" evidence="7">
    <location>
        <begin position="6"/>
        <end position="52"/>
    </location>
</feature>
<comment type="similarity">
    <text evidence="3">Belongs to the Ahb/Nir family.</text>
</comment>
<dbReference type="EC" id="4.1.1.111" evidence="4"/>
<evidence type="ECO:0000256" key="2">
    <source>
        <dbReference type="ARBA" id="ARBA00023444"/>
    </source>
</evidence>
<dbReference type="InterPro" id="IPR036390">
    <property type="entry name" value="WH_DNA-bd_sf"/>
</dbReference>
<evidence type="ECO:0000259" key="7">
    <source>
        <dbReference type="Pfam" id="PF22451"/>
    </source>
</evidence>
<dbReference type="AlphaFoldDB" id="A0A498RAW7"/>
<protein>
    <recommendedName>
        <fullName evidence="4">siroheme decarboxylase</fullName>
        <ecNumber evidence="4">4.1.1.111</ecNumber>
    </recommendedName>
</protein>
<dbReference type="Proteomes" id="UP000277811">
    <property type="component" value="Unassembled WGS sequence"/>
</dbReference>
<evidence type="ECO:0000313" key="9">
    <source>
        <dbReference type="Proteomes" id="UP000277811"/>
    </source>
</evidence>
<evidence type="ECO:0000313" key="8">
    <source>
        <dbReference type="EMBL" id="VBB06258.1"/>
    </source>
</evidence>
<dbReference type="EMBL" id="UPPP01000062">
    <property type="protein sequence ID" value="VBB06258.1"/>
    <property type="molecule type" value="Genomic_DNA"/>
</dbReference>
<dbReference type="InterPro" id="IPR040523">
    <property type="entry name" value="AsnC_trans_reg2"/>
</dbReference>
<dbReference type="PANTHER" id="PTHR43413">
    <property type="entry name" value="TRANSCRIPTIONAL REGULATOR, ASNC FAMILY"/>
    <property type="match status" value="1"/>
</dbReference>
<dbReference type="Pfam" id="PF17805">
    <property type="entry name" value="AsnC_trans_reg2"/>
    <property type="match status" value="1"/>
</dbReference>
<comment type="pathway">
    <text evidence="2">Porphyrin-containing compound metabolism.</text>
</comment>
<sequence length="149" mass="16884">MLSLFDKQLLNRIQTGLPFDNRPFAVLAEKLGTDEATVIERLQWLKEHGYIRRVGPFFDSAKLGYTGTLVAVKVAAEKMKAVAESINRYPGVTHNYEREGRFNLWFALLSPNQAAQDKILQEVRCLNGVEQLISLPATKKFKVSVQFTL</sequence>
<dbReference type="Gene3D" id="3.30.70.3460">
    <property type="match status" value="1"/>
</dbReference>
<dbReference type="InterPro" id="IPR011008">
    <property type="entry name" value="Dimeric_a/b-barrel"/>
</dbReference>
<keyword evidence="9" id="KW-1185">Reference proteome</keyword>
<dbReference type="Gene3D" id="1.10.10.10">
    <property type="entry name" value="Winged helix-like DNA-binding domain superfamily/Winged helix DNA-binding domain"/>
    <property type="match status" value="1"/>
</dbReference>
<name>A0A498RAW7_9FIRM</name>
<organism evidence="8 9">
    <name type="scientific">Lucifera butyrica</name>
    <dbReference type="NCBI Taxonomy" id="1351585"/>
    <lineage>
        <taxon>Bacteria</taxon>
        <taxon>Bacillati</taxon>
        <taxon>Bacillota</taxon>
        <taxon>Negativicutes</taxon>
        <taxon>Veillonellales</taxon>
        <taxon>Veillonellaceae</taxon>
        <taxon>Lucifera</taxon>
    </lineage>
</organism>
<dbReference type="OrthoDB" id="9806536at2"/>
<evidence type="ECO:0000256" key="3">
    <source>
        <dbReference type="ARBA" id="ARBA00023457"/>
    </source>
</evidence>
<dbReference type="PANTHER" id="PTHR43413:SF1">
    <property type="entry name" value="SIROHEME DECARBOXYLASE NIRL SUBUNIT"/>
    <property type="match status" value="1"/>
</dbReference>
<dbReference type="SMART" id="SM00344">
    <property type="entry name" value="HTH_ASNC"/>
    <property type="match status" value="1"/>
</dbReference>
<dbReference type="GO" id="GO:0016829">
    <property type="term" value="F:lyase activity"/>
    <property type="evidence" value="ECO:0007669"/>
    <property type="project" value="UniProtKB-KW"/>
</dbReference>
<keyword evidence="1" id="KW-0456">Lyase</keyword>
<comment type="catalytic activity">
    <reaction evidence="5">
        <text>siroheme + 2 H(+) = 12,18-didecarboxysiroheme + 2 CO2</text>
        <dbReference type="Rhea" id="RHEA:19093"/>
        <dbReference type="ChEBI" id="CHEBI:15378"/>
        <dbReference type="ChEBI" id="CHEBI:16526"/>
        <dbReference type="ChEBI" id="CHEBI:60052"/>
        <dbReference type="ChEBI" id="CHEBI:140497"/>
        <dbReference type="EC" id="4.1.1.111"/>
    </reaction>
</comment>
<proteinExistence type="inferred from homology"/>
<gene>
    <name evidence="8" type="ORF">LUCI_1477</name>
</gene>
<dbReference type="SUPFAM" id="SSF54909">
    <property type="entry name" value="Dimeric alpha+beta barrel"/>
    <property type="match status" value="1"/>
</dbReference>
<dbReference type="Pfam" id="PF22451">
    <property type="entry name" value="NirdL-like_HTH"/>
    <property type="match status" value="1"/>
</dbReference>
<dbReference type="InterPro" id="IPR036388">
    <property type="entry name" value="WH-like_DNA-bd_sf"/>
</dbReference>
<feature type="domain" description="Siroheme decarboxylase AsnC-like ligand binding" evidence="6">
    <location>
        <begin position="62"/>
        <end position="142"/>
    </location>
</feature>
<evidence type="ECO:0000256" key="1">
    <source>
        <dbReference type="ARBA" id="ARBA00023239"/>
    </source>
</evidence>
<evidence type="ECO:0000256" key="4">
    <source>
        <dbReference type="ARBA" id="ARBA00023471"/>
    </source>
</evidence>
<evidence type="ECO:0000259" key="6">
    <source>
        <dbReference type="Pfam" id="PF17805"/>
    </source>
</evidence>